<dbReference type="OrthoDB" id="4453618at2"/>
<dbReference type="GO" id="GO:0008237">
    <property type="term" value="F:metallopeptidase activity"/>
    <property type="evidence" value="ECO:0007669"/>
    <property type="project" value="UniProtKB-KW"/>
</dbReference>
<feature type="transmembrane region" description="Helical" evidence="1">
    <location>
        <begin position="108"/>
        <end position="128"/>
    </location>
</feature>
<feature type="transmembrane region" description="Helical" evidence="1">
    <location>
        <begin position="227"/>
        <end position="251"/>
    </location>
</feature>
<keyword evidence="4" id="KW-1185">Reference proteome</keyword>
<dbReference type="Pfam" id="PF02517">
    <property type="entry name" value="Rce1-like"/>
    <property type="match status" value="1"/>
</dbReference>
<organism evidence="3 4">
    <name type="scientific">Propioniciclava flava</name>
    <dbReference type="NCBI Taxonomy" id="2072026"/>
    <lineage>
        <taxon>Bacteria</taxon>
        <taxon>Bacillati</taxon>
        <taxon>Actinomycetota</taxon>
        <taxon>Actinomycetes</taxon>
        <taxon>Propionibacteriales</taxon>
        <taxon>Propionibacteriaceae</taxon>
        <taxon>Propioniciclava</taxon>
    </lineage>
</organism>
<feature type="transmembrane region" description="Helical" evidence="1">
    <location>
        <begin position="203"/>
        <end position="220"/>
    </location>
</feature>
<reference evidence="3 4" key="1">
    <citation type="submission" date="2018-01" db="EMBL/GenBank/DDBJ databases">
        <title>Lactibacter flavus gen. nov., sp. nov., a novel bacterium of the family Propionibacteriaceae isolated from raw milk and dairy products.</title>
        <authorList>
            <person name="Wenning M."/>
            <person name="Breitenwieser F."/>
            <person name="Huptas C."/>
            <person name="von Neubeck M."/>
            <person name="Busse H.-J."/>
            <person name="Scherer S."/>
        </authorList>
    </citation>
    <scope>NUCLEOTIDE SEQUENCE [LARGE SCALE GENOMIC DNA]</scope>
    <source>
        <strain evidence="3 4">VG341</strain>
    </source>
</reference>
<dbReference type="GO" id="GO:0080120">
    <property type="term" value="P:CAAX-box protein maturation"/>
    <property type="evidence" value="ECO:0007669"/>
    <property type="project" value="UniProtKB-ARBA"/>
</dbReference>
<keyword evidence="1" id="KW-1133">Transmembrane helix</keyword>
<feature type="domain" description="CAAX prenyl protease 2/Lysostaphin resistance protein A-like" evidence="2">
    <location>
        <begin position="147"/>
        <end position="238"/>
    </location>
</feature>
<keyword evidence="3" id="KW-0378">Hydrolase</keyword>
<dbReference type="AlphaFoldDB" id="A0A4Q2EJM1"/>
<dbReference type="GO" id="GO:0004175">
    <property type="term" value="F:endopeptidase activity"/>
    <property type="evidence" value="ECO:0007669"/>
    <property type="project" value="UniProtKB-ARBA"/>
</dbReference>
<dbReference type="InterPro" id="IPR003675">
    <property type="entry name" value="Rce1/LyrA-like_dom"/>
</dbReference>
<evidence type="ECO:0000259" key="2">
    <source>
        <dbReference type="Pfam" id="PF02517"/>
    </source>
</evidence>
<dbReference type="GO" id="GO:0006508">
    <property type="term" value="P:proteolysis"/>
    <property type="evidence" value="ECO:0007669"/>
    <property type="project" value="UniProtKB-KW"/>
</dbReference>
<accession>A0A4Q2EJM1</accession>
<evidence type="ECO:0000256" key="1">
    <source>
        <dbReference type="SAM" id="Phobius"/>
    </source>
</evidence>
<feature type="transmembrane region" description="Helical" evidence="1">
    <location>
        <begin position="19"/>
        <end position="39"/>
    </location>
</feature>
<sequence length="254" mass="28228">MTLDAAPVALERFRPRTEVLLVLGLSLGQSAVYSILSIIKALTQGPLNQQTTTINNSVTPERPWLDLAYQVAGIAFPLIPVGLALYLLWQTGDRDRIGFDLRRPGFDVARGFFAAAIIGIPGLAFYFAAREFGFNTNVSPANLAQNWWTIPVLAGYAVMNGVLEEVVMLGFLFVRFEQLKLRPWTGILISAVIRGSYHLYQGFGGFVGNVVMGVVFGYLYRRWGRVMPLVVAHTILDLFSFIGYALIAPYVDWF</sequence>
<keyword evidence="1" id="KW-0812">Transmembrane</keyword>
<comment type="caution">
    <text evidence="3">The sequence shown here is derived from an EMBL/GenBank/DDBJ whole genome shotgun (WGS) entry which is preliminary data.</text>
</comment>
<evidence type="ECO:0000313" key="3">
    <source>
        <dbReference type="EMBL" id="RXW32906.1"/>
    </source>
</evidence>
<protein>
    <submittedName>
        <fullName evidence="3">CPBP family intramembrane metalloprotease domain-containing protein</fullName>
    </submittedName>
</protein>
<evidence type="ECO:0000313" key="4">
    <source>
        <dbReference type="Proteomes" id="UP000290624"/>
    </source>
</evidence>
<keyword evidence="1" id="KW-0472">Membrane</keyword>
<feature type="transmembrane region" description="Helical" evidence="1">
    <location>
        <begin position="148"/>
        <end position="174"/>
    </location>
</feature>
<keyword evidence="3" id="KW-0645">Protease</keyword>
<proteinExistence type="predicted"/>
<feature type="transmembrane region" description="Helical" evidence="1">
    <location>
        <begin position="67"/>
        <end position="88"/>
    </location>
</feature>
<name>A0A4Q2EJM1_9ACTN</name>
<dbReference type="RefSeq" id="WP_129457798.1">
    <property type="nucleotide sequence ID" value="NZ_PPCV01000002.1"/>
</dbReference>
<keyword evidence="3" id="KW-0482">Metalloprotease</keyword>
<gene>
    <name evidence="3" type="ORF">C1706_03210</name>
</gene>
<dbReference type="EMBL" id="PPCV01000002">
    <property type="protein sequence ID" value="RXW32906.1"/>
    <property type="molecule type" value="Genomic_DNA"/>
</dbReference>
<dbReference type="Proteomes" id="UP000290624">
    <property type="component" value="Unassembled WGS sequence"/>
</dbReference>